<dbReference type="InterPro" id="IPR001242">
    <property type="entry name" value="Condensation_dom"/>
</dbReference>
<dbReference type="SUPFAM" id="SSF52777">
    <property type="entry name" value="CoA-dependent acyltransferases"/>
    <property type="match status" value="2"/>
</dbReference>
<dbReference type="Gene3D" id="3.30.559.30">
    <property type="entry name" value="Nonribosomal peptide synthetase, condensation domain"/>
    <property type="match status" value="1"/>
</dbReference>
<keyword evidence="2" id="KW-0596">Phosphopantetheine</keyword>
<evidence type="ECO:0000256" key="3">
    <source>
        <dbReference type="ARBA" id="ARBA00022553"/>
    </source>
</evidence>
<dbReference type="InterPro" id="IPR045851">
    <property type="entry name" value="AMP-bd_C_sf"/>
</dbReference>
<dbReference type="Proteomes" id="UP001610631">
    <property type="component" value="Unassembled WGS sequence"/>
</dbReference>
<dbReference type="SUPFAM" id="SSF56801">
    <property type="entry name" value="Acetyl-CoA synthetase-like"/>
    <property type="match status" value="2"/>
</dbReference>
<keyword evidence="6" id="KW-1185">Reference proteome</keyword>
<evidence type="ECO:0000256" key="1">
    <source>
        <dbReference type="ARBA" id="ARBA00001957"/>
    </source>
</evidence>
<keyword evidence="3" id="KW-0597">Phosphoprotein</keyword>
<organism evidence="5 6">
    <name type="scientific">Streptomyces racemochromogenes</name>
    <dbReference type="NCBI Taxonomy" id="67353"/>
    <lineage>
        <taxon>Bacteria</taxon>
        <taxon>Bacillati</taxon>
        <taxon>Actinomycetota</taxon>
        <taxon>Actinomycetes</taxon>
        <taxon>Kitasatosporales</taxon>
        <taxon>Streptomycetaceae</taxon>
        <taxon>Streptomyces</taxon>
    </lineage>
</organism>
<dbReference type="Pfam" id="PF00668">
    <property type="entry name" value="Condensation"/>
    <property type="match status" value="1"/>
</dbReference>
<comment type="cofactor">
    <cofactor evidence="1">
        <name>pantetheine 4'-phosphate</name>
        <dbReference type="ChEBI" id="CHEBI:47942"/>
    </cofactor>
</comment>
<accession>A0ABW7PIL7</accession>
<dbReference type="Pfam" id="PF00501">
    <property type="entry name" value="AMP-binding"/>
    <property type="match status" value="2"/>
</dbReference>
<gene>
    <name evidence="5" type="ORF">WDV06_24085</name>
</gene>
<dbReference type="Pfam" id="PF00550">
    <property type="entry name" value="PP-binding"/>
    <property type="match status" value="1"/>
</dbReference>
<dbReference type="InterPro" id="IPR020845">
    <property type="entry name" value="AMP-binding_CS"/>
</dbReference>
<dbReference type="InterPro" id="IPR009081">
    <property type="entry name" value="PP-bd_ACP"/>
</dbReference>
<evidence type="ECO:0000259" key="4">
    <source>
        <dbReference type="PROSITE" id="PS50075"/>
    </source>
</evidence>
<dbReference type="EMBL" id="JBBDHD010000072">
    <property type="protein sequence ID" value="MFH7598153.1"/>
    <property type="molecule type" value="Genomic_DNA"/>
</dbReference>
<dbReference type="InterPro" id="IPR036736">
    <property type="entry name" value="ACP-like_sf"/>
</dbReference>
<dbReference type="SMART" id="SM00823">
    <property type="entry name" value="PKS_PP"/>
    <property type="match status" value="1"/>
</dbReference>
<protein>
    <submittedName>
        <fullName evidence="5">Condensation domain-containing protein</fullName>
    </submittedName>
</protein>
<dbReference type="PROSITE" id="PS50075">
    <property type="entry name" value="CARRIER"/>
    <property type="match status" value="1"/>
</dbReference>
<name>A0ABW7PIL7_9ACTN</name>
<dbReference type="PROSITE" id="PS00455">
    <property type="entry name" value="AMP_BINDING"/>
    <property type="match status" value="1"/>
</dbReference>
<comment type="caution">
    <text evidence="5">The sequence shown here is derived from an EMBL/GenBank/DDBJ whole genome shotgun (WGS) entry which is preliminary data.</text>
</comment>
<reference evidence="5 6" key="1">
    <citation type="submission" date="2024-03" db="EMBL/GenBank/DDBJ databases">
        <title>Whole genome sequencing of Streptomyces racemochromogenes, to identify antimicrobial biosynthetic gene clusters.</title>
        <authorList>
            <person name="Suryawanshi P."/>
            <person name="Krishnaraj P.U."/>
            <person name="Arun Y.P."/>
            <person name="Suryawanshi M.P."/>
            <person name="Rakshit O."/>
        </authorList>
    </citation>
    <scope>NUCLEOTIDE SEQUENCE [LARGE SCALE GENOMIC DNA]</scope>
    <source>
        <strain evidence="5 6">AUDT626</strain>
    </source>
</reference>
<dbReference type="CDD" id="cd19540">
    <property type="entry name" value="LCL_NRPS-like"/>
    <property type="match status" value="1"/>
</dbReference>
<dbReference type="InterPro" id="IPR023213">
    <property type="entry name" value="CAT-like_dom_sf"/>
</dbReference>
<dbReference type="InterPro" id="IPR025110">
    <property type="entry name" value="AMP-bd_C"/>
</dbReference>
<evidence type="ECO:0000256" key="2">
    <source>
        <dbReference type="ARBA" id="ARBA00022450"/>
    </source>
</evidence>
<dbReference type="PANTHER" id="PTHR45527:SF1">
    <property type="entry name" value="FATTY ACID SYNTHASE"/>
    <property type="match status" value="1"/>
</dbReference>
<dbReference type="Gene3D" id="1.10.1200.10">
    <property type="entry name" value="ACP-like"/>
    <property type="match status" value="1"/>
</dbReference>
<dbReference type="InterPro" id="IPR042099">
    <property type="entry name" value="ANL_N_sf"/>
</dbReference>
<feature type="non-terminal residue" evidence="5">
    <location>
        <position position="1124"/>
    </location>
</feature>
<dbReference type="SUPFAM" id="SSF47336">
    <property type="entry name" value="ACP-like"/>
    <property type="match status" value="1"/>
</dbReference>
<dbReference type="Gene3D" id="3.30.559.10">
    <property type="entry name" value="Chloramphenicol acetyltransferase-like domain"/>
    <property type="match status" value="1"/>
</dbReference>
<dbReference type="Pfam" id="PF13193">
    <property type="entry name" value="AMP-binding_C"/>
    <property type="match status" value="1"/>
</dbReference>
<sequence>MSGEAIRDLRPAGQSPVRTGLLRRLAEHAAATPDGIAVSGARTRLSYREFDRMTAGLAARLRESGIGAGDTVAVHARRTPALALALVAVARSGAAFLVCDSAHPAGRLRLQAGQAQVKAWLACDPGGVPDGLADGLPVIDVLGAAPGTGGTEPTPADAGGGTAYVAFTSGTTGRPRGIVGGWEPVEHFIEWYVAAYGIDATVRGAVLSGLGHDPLLRDVFVPLWSGGTVVFPEADVREAHAIGQWLADERITLAHLTPGLGDALADSAPEGGWPALRLVGFGGEALAWHTVDAWTAHAPHARVLNLYGTTETPQAVSVYAAAEPGRPAPRRYGARVPLGPGIDGVELAVEAGGLVVRTPYLARYADDTAPEGFAGSYATGDQVRVLPDGTLEFTGRRDDQLKIRGHRVEPAETEAALLAAPGVARAVVTVQGDALIAHVVAAPGHRVHPDEVRLFAAARLPEYAAPAHVAVHDALPLTPNGKIDRAALAAPRAAAERRTPRTARQEILCGLFAEVLGVPQIGPDDDFFVLGGHSLKANRLVNRIRRILGVSIPVNAVFDAPTPARLDRRLETAGGGRAELAPAVRPERLPLSSAQRRLWFVQQLDADDTSYNIALTLELTGPLDRQALAAALGDLTDRHEVLRTVYRQQAGEPFQLVLDRAHPELHTVDATPDGLADELTRQARHRFDLAAEPPLRTVLLATAPERHTLLVLLHHIAADGASFGPLAQDLSTAYTARLAGRAPGGEGLPVQYADFTLWRQRVERPEDDLAHWEERLAGLPDVLELPTDRPRPPVASGRGGRVRFTVPADLHERLTVLARRTGTTLFMTVQAGIAALLTRLGAGTDIPIGTATSGRSDELLDGLIGCFNNTVCLRTDTSGAPTFLELLGRVREGDLADFAHQDLPLDRLVEHLNPVRSLAYHPLFQTMLTFQGAELTSFSLPGLDVTLDTVDRRAAKVDLSFLFEEAPSGAEGARGLTGTLEYAADLFDHASAELLAARLVRLLTAAAAEPELSIGDLEVMDEAERERILVEWNDTARPLAEATLPELFERQALRTPGAPAVEHAGVGLTYRELGERANRIARRLISLGAGPETYVAVALDRSTDLVATLLGIAKAGAAYLPLDL</sequence>
<dbReference type="InterPro" id="IPR000873">
    <property type="entry name" value="AMP-dep_synth/lig_dom"/>
</dbReference>
<dbReference type="PANTHER" id="PTHR45527">
    <property type="entry name" value="NONRIBOSOMAL PEPTIDE SYNTHETASE"/>
    <property type="match status" value="1"/>
</dbReference>
<dbReference type="Gene3D" id="3.30.300.30">
    <property type="match status" value="1"/>
</dbReference>
<evidence type="ECO:0000313" key="6">
    <source>
        <dbReference type="Proteomes" id="UP001610631"/>
    </source>
</evidence>
<dbReference type="RefSeq" id="WP_395511867.1">
    <property type="nucleotide sequence ID" value="NZ_JBBDHD010000072.1"/>
</dbReference>
<proteinExistence type="predicted"/>
<dbReference type="InterPro" id="IPR020806">
    <property type="entry name" value="PKS_PP-bd"/>
</dbReference>
<feature type="domain" description="Carrier" evidence="4">
    <location>
        <begin position="499"/>
        <end position="574"/>
    </location>
</feature>
<evidence type="ECO:0000313" key="5">
    <source>
        <dbReference type="EMBL" id="MFH7598153.1"/>
    </source>
</evidence>
<dbReference type="Gene3D" id="3.40.50.12780">
    <property type="entry name" value="N-terminal domain of ligase-like"/>
    <property type="match status" value="2"/>
</dbReference>